<protein>
    <submittedName>
        <fullName evidence="1">Uncharacterized protein</fullName>
    </submittedName>
</protein>
<reference evidence="1" key="2">
    <citation type="submission" date="2020-11" db="EMBL/GenBank/DDBJ databases">
        <authorList>
            <person name="McCartney M.A."/>
            <person name="Auch B."/>
            <person name="Kono T."/>
            <person name="Mallez S."/>
            <person name="Becker A."/>
            <person name="Gohl D.M."/>
            <person name="Silverstein K.A.T."/>
            <person name="Koren S."/>
            <person name="Bechman K.B."/>
            <person name="Herman A."/>
            <person name="Abrahante J.E."/>
            <person name="Garbe J."/>
        </authorList>
    </citation>
    <scope>NUCLEOTIDE SEQUENCE</scope>
    <source>
        <strain evidence="1">Duluth1</strain>
        <tissue evidence="1">Whole animal</tissue>
    </source>
</reference>
<accession>A0A9D3YX16</accession>
<evidence type="ECO:0000313" key="1">
    <source>
        <dbReference type="EMBL" id="KAH3705688.1"/>
    </source>
</evidence>
<sequence>MVNHGPDHVPPWFLMADNQIPWSTIKNQGDHGLPWSSFRLGTPRDFPAFRLRNFYSTSAFSKHRLSSTAFRSEIVQSRLLNWSLD</sequence>
<proteinExistence type="predicted"/>
<comment type="caution">
    <text evidence="1">The sequence shown here is derived from an EMBL/GenBank/DDBJ whole genome shotgun (WGS) entry which is preliminary data.</text>
</comment>
<organism evidence="1 2">
    <name type="scientific">Dreissena polymorpha</name>
    <name type="common">Zebra mussel</name>
    <name type="synonym">Mytilus polymorpha</name>
    <dbReference type="NCBI Taxonomy" id="45954"/>
    <lineage>
        <taxon>Eukaryota</taxon>
        <taxon>Metazoa</taxon>
        <taxon>Spiralia</taxon>
        <taxon>Lophotrochozoa</taxon>
        <taxon>Mollusca</taxon>
        <taxon>Bivalvia</taxon>
        <taxon>Autobranchia</taxon>
        <taxon>Heteroconchia</taxon>
        <taxon>Euheterodonta</taxon>
        <taxon>Imparidentia</taxon>
        <taxon>Neoheterodontei</taxon>
        <taxon>Myida</taxon>
        <taxon>Dreissenoidea</taxon>
        <taxon>Dreissenidae</taxon>
        <taxon>Dreissena</taxon>
    </lineage>
</organism>
<gene>
    <name evidence="1" type="ORF">DPMN_080765</name>
</gene>
<dbReference type="EMBL" id="JAIWYP010000015">
    <property type="protein sequence ID" value="KAH3705688.1"/>
    <property type="molecule type" value="Genomic_DNA"/>
</dbReference>
<name>A0A9D3YX16_DREPO</name>
<dbReference type="Proteomes" id="UP000828390">
    <property type="component" value="Unassembled WGS sequence"/>
</dbReference>
<reference evidence="1" key="1">
    <citation type="journal article" date="2019" name="bioRxiv">
        <title>The Genome of the Zebra Mussel, Dreissena polymorpha: A Resource for Invasive Species Research.</title>
        <authorList>
            <person name="McCartney M.A."/>
            <person name="Auch B."/>
            <person name="Kono T."/>
            <person name="Mallez S."/>
            <person name="Zhang Y."/>
            <person name="Obille A."/>
            <person name="Becker A."/>
            <person name="Abrahante J.E."/>
            <person name="Garbe J."/>
            <person name="Badalamenti J.P."/>
            <person name="Herman A."/>
            <person name="Mangelson H."/>
            <person name="Liachko I."/>
            <person name="Sullivan S."/>
            <person name="Sone E.D."/>
            <person name="Koren S."/>
            <person name="Silverstein K.A.T."/>
            <person name="Beckman K.B."/>
            <person name="Gohl D.M."/>
        </authorList>
    </citation>
    <scope>NUCLEOTIDE SEQUENCE</scope>
    <source>
        <strain evidence="1">Duluth1</strain>
        <tissue evidence="1">Whole animal</tissue>
    </source>
</reference>
<evidence type="ECO:0000313" key="2">
    <source>
        <dbReference type="Proteomes" id="UP000828390"/>
    </source>
</evidence>
<dbReference type="AlphaFoldDB" id="A0A9D3YX16"/>
<keyword evidence="2" id="KW-1185">Reference proteome</keyword>